<feature type="domain" description="NAD-dependent epimerase/dehydratase" evidence="2">
    <location>
        <begin position="78"/>
        <end position="183"/>
    </location>
</feature>
<reference evidence="3 4" key="1">
    <citation type="submission" date="2013-09" db="EMBL/GenBank/DDBJ databases">
        <title>Genome sequencing of Arenimonas metalli.</title>
        <authorList>
            <person name="Chen F."/>
            <person name="Wang G."/>
        </authorList>
    </citation>
    <scope>NUCLEOTIDE SEQUENCE [LARGE SCALE GENOMIC DNA]</scope>
    <source>
        <strain evidence="3 4">CF5-1</strain>
    </source>
</reference>
<sequence>MFGLSGQVGTAFAQALAPGDPPCVAVSRQARAPQRGVRWVQAGLDDFEGLPAAGAIASLGPLDAFADWLERSPLAPARVVALGSTSVHAKRDSAEAGERALAVSLRTAELRLAAVAAARGIALTVLRPTLVYGNGRDRNLSRLVAAARRWRLLPLPASARGLRQPVHVEDVAAAVLACLREPRPRPGFFDLPGGETLPFDQMAVRAIAAGAPGARVLRVPGWVFRLAVRGLRWLTRTPGLGEGFLDRLGQDLVYDGGPARTALGHSPRGFRPGPEAFPPRAAPQHGEA</sequence>
<dbReference type="PATRIC" id="fig|1384056.3.peg.123"/>
<dbReference type="eggNOG" id="COG0451">
    <property type="taxonomic scope" value="Bacteria"/>
</dbReference>
<dbReference type="Pfam" id="PF01370">
    <property type="entry name" value="Epimerase"/>
    <property type="match status" value="1"/>
</dbReference>
<comment type="caution">
    <text evidence="3">The sequence shown here is derived from an EMBL/GenBank/DDBJ whole genome shotgun (WGS) entry which is preliminary data.</text>
</comment>
<dbReference type="STRING" id="1384056.N787_06235"/>
<dbReference type="AlphaFoldDB" id="A0A091BVD3"/>
<dbReference type="Gene3D" id="3.40.50.720">
    <property type="entry name" value="NAD(P)-binding Rossmann-like Domain"/>
    <property type="match status" value="1"/>
</dbReference>
<dbReference type="InterPro" id="IPR036291">
    <property type="entry name" value="NAD(P)-bd_dom_sf"/>
</dbReference>
<protein>
    <recommendedName>
        <fullName evidence="2">NAD-dependent epimerase/dehydratase domain-containing protein</fullName>
    </recommendedName>
</protein>
<dbReference type="Proteomes" id="UP000029393">
    <property type="component" value="Unassembled WGS sequence"/>
</dbReference>
<organism evidence="3 4">
    <name type="scientific">Arenimonas metalli CF5-1</name>
    <dbReference type="NCBI Taxonomy" id="1384056"/>
    <lineage>
        <taxon>Bacteria</taxon>
        <taxon>Pseudomonadati</taxon>
        <taxon>Pseudomonadota</taxon>
        <taxon>Gammaproteobacteria</taxon>
        <taxon>Lysobacterales</taxon>
        <taxon>Lysobacteraceae</taxon>
        <taxon>Arenimonas</taxon>
    </lineage>
</organism>
<gene>
    <name evidence="3" type="ORF">N787_06235</name>
</gene>
<name>A0A091BVD3_9GAMM</name>
<dbReference type="EMBL" id="AVCK01000002">
    <property type="protein sequence ID" value="KFN48300.1"/>
    <property type="molecule type" value="Genomic_DNA"/>
</dbReference>
<accession>A0A091BVD3</accession>
<dbReference type="SUPFAM" id="SSF51735">
    <property type="entry name" value="NAD(P)-binding Rossmann-fold domains"/>
    <property type="match status" value="1"/>
</dbReference>
<dbReference type="InterPro" id="IPR001509">
    <property type="entry name" value="Epimerase_deHydtase"/>
</dbReference>
<keyword evidence="4" id="KW-1185">Reference proteome</keyword>
<proteinExistence type="predicted"/>
<feature type="region of interest" description="Disordered" evidence="1">
    <location>
        <begin position="263"/>
        <end position="288"/>
    </location>
</feature>
<evidence type="ECO:0000313" key="3">
    <source>
        <dbReference type="EMBL" id="KFN48300.1"/>
    </source>
</evidence>
<evidence type="ECO:0000313" key="4">
    <source>
        <dbReference type="Proteomes" id="UP000029393"/>
    </source>
</evidence>
<evidence type="ECO:0000259" key="2">
    <source>
        <dbReference type="Pfam" id="PF01370"/>
    </source>
</evidence>
<evidence type="ECO:0000256" key="1">
    <source>
        <dbReference type="SAM" id="MobiDB-lite"/>
    </source>
</evidence>